<name>A0ACC0W661_9STRA</name>
<organism evidence="1 2">
    <name type="scientific">Peronosclerospora sorghi</name>
    <dbReference type="NCBI Taxonomy" id="230839"/>
    <lineage>
        <taxon>Eukaryota</taxon>
        <taxon>Sar</taxon>
        <taxon>Stramenopiles</taxon>
        <taxon>Oomycota</taxon>
        <taxon>Peronosporomycetes</taxon>
        <taxon>Peronosporales</taxon>
        <taxon>Peronosporaceae</taxon>
        <taxon>Peronosclerospora</taxon>
    </lineage>
</organism>
<dbReference type="Proteomes" id="UP001163321">
    <property type="component" value="Chromosome 4"/>
</dbReference>
<sequence>MNAGNDVTIHFKQHLLLFRLFELVERAKVDVKGRDDVRRGGANVLLEAKMNVSVAFTTGGSVQRIGNENLQRTCSVYRMHLMNRLLAQADMFKLVTKI</sequence>
<evidence type="ECO:0000313" key="1">
    <source>
        <dbReference type="EMBL" id="KAI9913579.1"/>
    </source>
</evidence>
<gene>
    <name evidence="1" type="ORF">PsorP6_006383</name>
</gene>
<reference evidence="1 2" key="1">
    <citation type="journal article" date="2022" name="bioRxiv">
        <title>The genome of the oomycete Peronosclerospora sorghi, a cosmopolitan pathogen of maize and sorghum, is inflated with dispersed pseudogenes.</title>
        <authorList>
            <person name="Fletcher K."/>
            <person name="Martin F."/>
            <person name="Isakeit T."/>
            <person name="Cavanaugh K."/>
            <person name="Magill C."/>
            <person name="Michelmore R."/>
        </authorList>
    </citation>
    <scope>NUCLEOTIDE SEQUENCE [LARGE SCALE GENOMIC DNA]</scope>
    <source>
        <strain evidence="1">P6</strain>
    </source>
</reference>
<accession>A0ACC0W661</accession>
<evidence type="ECO:0000313" key="2">
    <source>
        <dbReference type="Proteomes" id="UP001163321"/>
    </source>
</evidence>
<protein>
    <submittedName>
        <fullName evidence="1">Uncharacterized protein</fullName>
    </submittedName>
</protein>
<comment type="caution">
    <text evidence="1">The sequence shown here is derived from an EMBL/GenBank/DDBJ whole genome shotgun (WGS) entry which is preliminary data.</text>
</comment>
<dbReference type="EMBL" id="CM047583">
    <property type="protein sequence ID" value="KAI9913579.1"/>
    <property type="molecule type" value="Genomic_DNA"/>
</dbReference>
<proteinExistence type="predicted"/>
<keyword evidence="2" id="KW-1185">Reference proteome</keyword>